<evidence type="ECO:0000313" key="1">
    <source>
        <dbReference type="EMBL" id="GGP01285.1"/>
    </source>
</evidence>
<dbReference type="InterPro" id="IPR011990">
    <property type="entry name" value="TPR-like_helical_dom_sf"/>
</dbReference>
<accession>A0A918E3F5</accession>
<name>A0A918E3F5_9ACTN</name>
<protein>
    <submittedName>
        <fullName evidence="1">Tat pathway signal protein</fullName>
    </submittedName>
</protein>
<comment type="caution">
    <text evidence="1">The sequence shown here is derived from an EMBL/GenBank/DDBJ whole genome shotgun (WGS) entry which is preliminary data.</text>
</comment>
<proteinExistence type="predicted"/>
<keyword evidence="2" id="KW-1185">Reference proteome</keyword>
<dbReference type="EMBL" id="BMNK01000001">
    <property type="protein sequence ID" value="GGP01285.1"/>
    <property type="molecule type" value="Genomic_DNA"/>
</dbReference>
<gene>
    <name evidence="1" type="ORF">GCM10012278_04100</name>
</gene>
<sequence>MARPPGQRSPNDRLREMISASGLSYEGVARAVVRLAAENGEALRTNKSAIAHWVAGVEPGERTIGYLVEALSRRAGRSVTRQQLGFVTDELPTLEGDQPIETTILLSRTDVENRNYLATAVYTAAHVRMPLGYDAEAVSRLLRARTGLFRVGAVEVAVVRQITEAFGAADERLGGGHGLSTVAAYLSDTVAPMLSGRFADEATRRDAFSAAAELAWLLGWKHHDLGHEGAAQRYYLTGFQLAVEADPGAHAAWMMRAIAHQALSLKEPHHSRDLIEAALRRAEGHCDGATEALLHITHARSNAALGEKIGAARALLAAEDALSCTSDPQPSYSLLMGPAAGTVDSHTARTLTELGDHHGTEARHRAAFTSWDLAAYPRVHLLTHMDLGDCLAAQARADEAIGAWSQALDLAEGMASGRSRTALAGIRPTLAVYKRRGVPGAAMLDQRIRQAATVA</sequence>
<reference evidence="1" key="2">
    <citation type="submission" date="2020-09" db="EMBL/GenBank/DDBJ databases">
        <authorList>
            <person name="Sun Q."/>
            <person name="Zhou Y."/>
        </authorList>
    </citation>
    <scope>NUCLEOTIDE SEQUENCE</scope>
    <source>
        <strain evidence="1">CGMCC 4.7430</strain>
    </source>
</reference>
<reference evidence="1" key="1">
    <citation type="journal article" date="2014" name="Int. J. Syst. Evol. Microbiol.">
        <title>Complete genome sequence of Corynebacterium casei LMG S-19264T (=DSM 44701T), isolated from a smear-ripened cheese.</title>
        <authorList>
            <consortium name="US DOE Joint Genome Institute (JGI-PGF)"/>
            <person name="Walter F."/>
            <person name="Albersmeier A."/>
            <person name="Kalinowski J."/>
            <person name="Ruckert C."/>
        </authorList>
    </citation>
    <scope>NUCLEOTIDE SEQUENCE</scope>
    <source>
        <strain evidence="1">CGMCC 4.7430</strain>
    </source>
</reference>
<dbReference type="Gene3D" id="1.25.40.10">
    <property type="entry name" value="Tetratricopeptide repeat domain"/>
    <property type="match status" value="1"/>
</dbReference>
<organism evidence="1 2">
    <name type="scientific">Nonomuraea glycinis</name>
    <dbReference type="NCBI Taxonomy" id="2047744"/>
    <lineage>
        <taxon>Bacteria</taxon>
        <taxon>Bacillati</taxon>
        <taxon>Actinomycetota</taxon>
        <taxon>Actinomycetes</taxon>
        <taxon>Streptosporangiales</taxon>
        <taxon>Streptosporangiaceae</taxon>
        <taxon>Nonomuraea</taxon>
    </lineage>
</organism>
<evidence type="ECO:0000313" key="2">
    <source>
        <dbReference type="Proteomes" id="UP000660745"/>
    </source>
</evidence>
<dbReference type="RefSeq" id="WP_189136716.1">
    <property type="nucleotide sequence ID" value="NZ_BMNK01000001.1"/>
</dbReference>
<dbReference type="SUPFAM" id="SSF48452">
    <property type="entry name" value="TPR-like"/>
    <property type="match status" value="1"/>
</dbReference>
<dbReference type="AlphaFoldDB" id="A0A918E3F5"/>
<dbReference type="Proteomes" id="UP000660745">
    <property type="component" value="Unassembled WGS sequence"/>
</dbReference>